<dbReference type="OrthoDB" id="232154at2157"/>
<evidence type="ECO:0008006" key="4">
    <source>
        <dbReference type="Google" id="ProtNLM"/>
    </source>
</evidence>
<evidence type="ECO:0000313" key="2">
    <source>
        <dbReference type="EMBL" id="QPV61563.1"/>
    </source>
</evidence>
<dbReference type="EMBL" id="CP065856">
    <property type="protein sequence ID" value="QPV61563.1"/>
    <property type="molecule type" value="Genomic_DNA"/>
</dbReference>
<dbReference type="KEGG" id="hlt:I7X12_12410"/>
<gene>
    <name evidence="2" type="ORF">I7X12_12410</name>
</gene>
<evidence type="ECO:0000256" key="1">
    <source>
        <dbReference type="SAM" id="MobiDB-lite"/>
    </source>
</evidence>
<protein>
    <recommendedName>
        <fullName evidence="4">Histidine kinase-, DNA gyrase B-, and HSP90-like ATPase</fullName>
    </recommendedName>
</protein>
<feature type="region of interest" description="Disordered" evidence="1">
    <location>
        <begin position="345"/>
        <end position="373"/>
    </location>
</feature>
<dbReference type="AlphaFoldDB" id="A0A7T3FVS2"/>
<dbReference type="Proteomes" id="UP000595001">
    <property type="component" value="Chromosome"/>
</dbReference>
<evidence type="ECO:0000313" key="3">
    <source>
        <dbReference type="Proteomes" id="UP000595001"/>
    </source>
</evidence>
<name>A0A7T3FVS2_9EURY</name>
<sequence>MGDKAEQNADLLTKHAFENDVATFVRETLQNANDAKVDDSDEPVEVYYRFESLSGSRLEQFLSDLDCKLDDDEVGLYDHLRAAGDVEDDRQLDQYLDHVEDEDELLLLSVEDRNTEGLDGLETEDGTNYTALVRDMGRSNKDTDEGGSHGVGKTVLWAFSGLSTVLFSSNPVRETGGHQPPRFVGRALLPDHRDETTDQLYSGNGWFGRLDPDDPEGRYVSMWEEEASDRAESLYAHRSVDDETTGTTATIVGFRDPTAEQFSNSEELMATFRKSVAEYFWPAIERGNLEVYLEGPEDDDAIRVDPSDVDSVRPFVDCFESRDSPDDDLETRGNTVEGEIEFDLPDRKIGDDQQTEPKGRLSVYAKSPSPGDDGSRLNEVAIFRGAGMVVDYINMSAAASYGSDFYGLLVAGNARGWGERPLELADGDVEELLRTSEPAAHDQWKGYKNSRLQSTYEWGCAGTVEDLTDKKLRKCLQNLVASEVTEEGGMIDSMKRKIPRSGTGNKKKSRSVQSVRSSEAFDVSADFGYRDGSWNFDGTISPEADEFESWRVTIEIVSLGEENNETGDIAIEEFEKDGDVARVNIEDGVLVIEGDASSRSVDISGRSRSFGDFDPYSGRIGRSRLQIDGNVELGGES</sequence>
<keyword evidence="3" id="KW-1185">Reference proteome</keyword>
<dbReference type="GeneID" id="60589309"/>
<feature type="compositionally biased region" description="Basic and acidic residues" evidence="1">
    <location>
        <begin position="345"/>
        <end position="359"/>
    </location>
</feature>
<accession>A0A7T3FVS2</accession>
<dbReference type="RefSeq" id="WP_198060393.1">
    <property type="nucleotide sequence ID" value="NZ_CP065856.1"/>
</dbReference>
<reference evidence="2 3" key="1">
    <citation type="submission" date="2020-12" db="EMBL/GenBank/DDBJ databases">
        <title>Halosimplex halophilum sp. nov. and Halosimplex salinum sp. nov., two new members of the genus Halosimplex.</title>
        <authorList>
            <person name="Cui H.L."/>
        </authorList>
    </citation>
    <scope>NUCLEOTIDE SEQUENCE [LARGE SCALE GENOMIC DNA]</scope>
    <source>
        <strain evidence="2 3">YGH94</strain>
    </source>
</reference>
<organism evidence="2 3">
    <name type="scientific">Halosimplex litoreum</name>
    <dbReference type="NCBI Taxonomy" id="1198301"/>
    <lineage>
        <taxon>Archaea</taxon>
        <taxon>Methanobacteriati</taxon>
        <taxon>Methanobacteriota</taxon>
        <taxon>Stenosarchaea group</taxon>
        <taxon>Halobacteria</taxon>
        <taxon>Halobacteriales</taxon>
        <taxon>Haloarculaceae</taxon>
        <taxon>Halosimplex</taxon>
    </lineage>
</organism>
<proteinExistence type="predicted"/>